<evidence type="ECO:0000313" key="1">
    <source>
        <dbReference type="EMBL" id="KYC39676.1"/>
    </source>
</evidence>
<dbReference type="AlphaFoldDB" id="A0A139X4T3"/>
<evidence type="ECO:0000313" key="2">
    <source>
        <dbReference type="Proteomes" id="UP000076925"/>
    </source>
</evidence>
<name>A0A139X4T3_9CYAN</name>
<reference evidence="1 2" key="1">
    <citation type="journal article" date="2013" name="Genome Biol. Evol.">
        <title>Genomes of Stigonematalean cyanobacteria (subsection V) and the evolution of oxygenic photosynthesis from prokaryotes to plastids.</title>
        <authorList>
            <person name="Dagan T."/>
            <person name="Roettger M."/>
            <person name="Stucken K."/>
            <person name="Landan G."/>
            <person name="Koch R."/>
            <person name="Major P."/>
            <person name="Gould S.B."/>
            <person name="Goremykin V.V."/>
            <person name="Rippka R."/>
            <person name="Tandeau de Marsac N."/>
            <person name="Gugger M."/>
            <person name="Lockhart P.J."/>
            <person name="Allen J.F."/>
            <person name="Brune I."/>
            <person name="Maus I."/>
            <person name="Puhler A."/>
            <person name="Martin W.F."/>
        </authorList>
    </citation>
    <scope>NUCLEOTIDE SEQUENCE [LARGE SCALE GENOMIC DNA]</scope>
    <source>
        <strain evidence="1 2">PCC 7110</strain>
    </source>
</reference>
<dbReference type="Proteomes" id="UP000076925">
    <property type="component" value="Unassembled WGS sequence"/>
</dbReference>
<proteinExistence type="predicted"/>
<gene>
    <name evidence="1" type="ORF">WA1_30545</name>
</gene>
<accession>A0A139X4T3</accession>
<dbReference type="RefSeq" id="WP_017740530.1">
    <property type="nucleotide sequence ID" value="NZ_KQ976354.1"/>
</dbReference>
<sequence>MDLTKPTLFEEDIALGKIDARNPQLIASLIEMVRSIPNGVGIVTMRTPNDLVKAVHKFSTFTNG</sequence>
<keyword evidence="2" id="KW-1185">Reference proteome</keyword>
<protein>
    <submittedName>
        <fullName evidence="1">Uncharacterized protein</fullName>
    </submittedName>
</protein>
<dbReference type="EMBL" id="ANNX02000033">
    <property type="protein sequence ID" value="KYC39676.1"/>
    <property type="molecule type" value="Genomic_DNA"/>
</dbReference>
<comment type="caution">
    <text evidence="1">The sequence shown here is derived from an EMBL/GenBank/DDBJ whole genome shotgun (WGS) entry which is preliminary data.</text>
</comment>
<organism evidence="1 2">
    <name type="scientific">Scytonema hofmannii PCC 7110</name>
    <dbReference type="NCBI Taxonomy" id="128403"/>
    <lineage>
        <taxon>Bacteria</taxon>
        <taxon>Bacillati</taxon>
        <taxon>Cyanobacteriota</taxon>
        <taxon>Cyanophyceae</taxon>
        <taxon>Nostocales</taxon>
        <taxon>Scytonemataceae</taxon>
        <taxon>Scytonema</taxon>
    </lineage>
</organism>